<dbReference type="Gene3D" id="2.160.20.10">
    <property type="entry name" value="Single-stranded right-handed beta-helix, Pectin lyase-like"/>
    <property type="match status" value="1"/>
</dbReference>
<dbReference type="InterPro" id="IPR012334">
    <property type="entry name" value="Pectin_lyas_fold"/>
</dbReference>
<evidence type="ECO:0000256" key="2">
    <source>
        <dbReference type="ARBA" id="ARBA00008834"/>
    </source>
</evidence>
<evidence type="ECO:0000256" key="7">
    <source>
        <dbReference type="ARBA" id="ARBA00023316"/>
    </source>
</evidence>
<name>A0A7I8I8I5_SPIIN</name>
<dbReference type="InterPro" id="IPR011050">
    <property type="entry name" value="Pectin_lyase_fold/virulence"/>
</dbReference>
<keyword evidence="4" id="KW-0964">Secreted</keyword>
<dbReference type="EMBL" id="LR743588">
    <property type="protein sequence ID" value="CAA2614142.1"/>
    <property type="molecule type" value="Genomic_DNA"/>
</dbReference>
<organism evidence="10">
    <name type="scientific">Spirodela intermedia</name>
    <name type="common">Intermediate duckweed</name>
    <dbReference type="NCBI Taxonomy" id="51605"/>
    <lineage>
        <taxon>Eukaryota</taxon>
        <taxon>Viridiplantae</taxon>
        <taxon>Streptophyta</taxon>
        <taxon>Embryophyta</taxon>
        <taxon>Tracheophyta</taxon>
        <taxon>Spermatophyta</taxon>
        <taxon>Magnoliopsida</taxon>
        <taxon>Liliopsida</taxon>
        <taxon>Araceae</taxon>
        <taxon>Lemnoideae</taxon>
        <taxon>Spirodela</taxon>
    </lineage>
</organism>
<keyword evidence="7" id="KW-0961">Cell wall biogenesis/degradation</keyword>
<dbReference type="AlphaFoldDB" id="A0A7I8I8I5"/>
<evidence type="ECO:0000256" key="1">
    <source>
        <dbReference type="ARBA" id="ARBA00004191"/>
    </source>
</evidence>
<dbReference type="EMBL" id="CACRZD030000001">
    <property type="protein sequence ID" value="CAA6653949.1"/>
    <property type="molecule type" value="Genomic_DNA"/>
</dbReference>
<evidence type="ECO:0000256" key="5">
    <source>
        <dbReference type="ARBA" id="ARBA00022801"/>
    </source>
</evidence>
<evidence type="ECO:0000313" key="10">
    <source>
        <dbReference type="EMBL" id="CAA2614142.1"/>
    </source>
</evidence>
<evidence type="ECO:0000256" key="9">
    <source>
        <dbReference type="SAM" id="SignalP"/>
    </source>
</evidence>
<feature type="chain" id="PRO_5029506761" evidence="9">
    <location>
        <begin position="22"/>
        <end position="347"/>
    </location>
</feature>
<feature type="signal peptide" evidence="9">
    <location>
        <begin position="1"/>
        <end position="21"/>
    </location>
</feature>
<keyword evidence="9" id="KW-0732">Signal</keyword>
<dbReference type="SMART" id="SM00710">
    <property type="entry name" value="PbH1"/>
    <property type="match status" value="5"/>
</dbReference>
<keyword evidence="11" id="KW-1185">Reference proteome</keyword>
<dbReference type="SUPFAM" id="SSF51126">
    <property type="entry name" value="Pectin lyase-like"/>
    <property type="match status" value="1"/>
</dbReference>
<keyword evidence="3" id="KW-0134">Cell wall</keyword>
<accession>A0A7I8I8I5</accession>
<dbReference type="GO" id="GO:0005975">
    <property type="term" value="P:carbohydrate metabolic process"/>
    <property type="evidence" value="ECO:0007669"/>
    <property type="project" value="InterPro"/>
</dbReference>
<evidence type="ECO:0000256" key="8">
    <source>
        <dbReference type="RuleBase" id="RU361169"/>
    </source>
</evidence>
<keyword evidence="5 8" id="KW-0378">Hydrolase</keyword>
<proteinExistence type="inferred from homology"/>
<sequence>MASRVCLLLLLLFVSGGDGAAQPPAGAAAQFNVKAFGAVADGETDDSKAFLAAWAAACEQAGGSKMVIPNGTFFLYPVDFSGPCNGPVAVEMEGTVAAPPDLHSFPADKDEWIAFNHVDRLLLSVSFNYVSNSTVEKIRSINSKQFHLHVFACNNLTLRGLEITAPAESPNTDGVHIGDSAGVKSPTAGVVVSGVVCGPGHGFRVGSLGGSAGDEAVAGVTVMGCNLTRTDNGVRIKTWERPYALSAANLVFQDITMSEVRNPIIIDQHYCPEKNCKHKTPSEVKISNVRFQNISGSSSTKVAINLSCSEAEPCEDIQLIDINLAYVNRKEMWSPHALTFEDGPKAP</sequence>
<dbReference type="GO" id="GO:0071555">
    <property type="term" value="P:cell wall organization"/>
    <property type="evidence" value="ECO:0007669"/>
    <property type="project" value="UniProtKB-KW"/>
</dbReference>
<protein>
    <submittedName>
        <fullName evidence="10">Uncharacterized protein</fullName>
    </submittedName>
</protein>
<dbReference type="Pfam" id="PF00295">
    <property type="entry name" value="Glyco_hydro_28"/>
    <property type="match status" value="1"/>
</dbReference>
<evidence type="ECO:0000256" key="4">
    <source>
        <dbReference type="ARBA" id="ARBA00022525"/>
    </source>
</evidence>
<evidence type="ECO:0000256" key="3">
    <source>
        <dbReference type="ARBA" id="ARBA00022512"/>
    </source>
</evidence>
<evidence type="ECO:0000313" key="11">
    <source>
        <dbReference type="Proteomes" id="UP001189122"/>
    </source>
</evidence>
<comment type="similarity">
    <text evidence="2 8">Belongs to the glycosyl hydrolase 28 family.</text>
</comment>
<dbReference type="PANTHER" id="PTHR31375">
    <property type="match status" value="1"/>
</dbReference>
<evidence type="ECO:0000256" key="6">
    <source>
        <dbReference type="ARBA" id="ARBA00023295"/>
    </source>
</evidence>
<keyword evidence="6 8" id="KW-0326">Glycosidase</keyword>
<dbReference type="GO" id="GO:0004650">
    <property type="term" value="F:polygalacturonase activity"/>
    <property type="evidence" value="ECO:0007669"/>
    <property type="project" value="InterPro"/>
</dbReference>
<dbReference type="InterPro" id="IPR000743">
    <property type="entry name" value="Glyco_hydro_28"/>
</dbReference>
<comment type="subcellular location">
    <subcellularLocation>
        <location evidence="1">Secreted</location>
        <location evidence="1">Cell wall</location>
    </subcellularLocation>
</comment>
<gene>
    <name evidence="10" type="ORF">SI7747_01000539</name>
</gene>
<reference evidence="10 11" key="1">
    <citation type="submission" date="2019-12" db="EMBL/GenBank/DDBJ databases">
        <authorList>
            <person name="Scholz U."/>
            <person name="Mascher M."/>
            <person name="Fiebig A."/>
        </authorList>
    </citation>
    <scope>NUCLEOTIDE SEQUENCE</scope>
</reference>
<dbReference type="InterPro" id="IPR006626">
    <property type="entry name" value="PbH1"/>
</dbReference>
<dbReference type="Proteomes" id="UP001189122">
    <property type="component" value="Unassembled WGS sequence"/>
</dbReference>